<dbReference type="InterPro" id="IPR054402">
    <property type="entry name" value="Tt1218-like_dom"/>
</dbReference>
<protein>
    <submittedName>
        <fullName evidence="3">Type IV pilus assembly protein PilV</fullName>
    </submittedName>
</protein>
<evidence type="ECO:0000313" key="4">
    <source>
        <dbReference type="Proteomes" id="UP000595332"/>
    </source>
</evidence>
<dbReference type="InterPro" id="IPR012902">
    <property type="entry name" value="N_methyl_site"/>
</dbReference>
<evidence type="ECO:0000313" key="3">
    <source>
        <dbReference type="EMBL" id="BBB31303.1"/>
    </source>
</evidence>
<keyword evidence="4" id="KW-1185">Reference proteome</keyword>
<keyword evidence="1" id="KW-0812">Transmembrane</keyword>
<feature type="domain" description="Type IV pilin Tt1218-like" evidence="2">
    <location>
        <begin position="36"/>
        <end position="72"/>
    </location>
</feature>
<evidence type="ECO:0000259" key="2">
    <source>
        <dbReference type="Pfam" id="PF22150"/>
    </source>
</evidence>
<dbReference type="NCBIfam" id="TIGR02532">
    <property type="entry name" value="IV_pilin_GFxxxE"/>
    <property type="match status" value="1"/>
</dbReference>
<accession>A0A7R6PXD4</accession>
<keyword evidence="1" id="KW-1133">Transmembrane helix</keyword>
<dbReference type="EMBL" id="AP014546">
    <property type="protein sequence ID" value="BBB31303.1"/>
    <property type="molecule type" value="Genomic_DNA"/>
</dbReference>
<gene>
    <name evidence="3" type="primary">pilV</name>
    <name evidence="3" type="ORF">NEJAP_3365</name>
</gene>
<reference evidence="3 4" key="1">
    <citation type="journal article" date="2008" name="Int. J. Syst. Evol. Microbiol.">
        <title>Neptunomonas japonica sp. nov., an Osedax japonicus symbiont-like bacterium isolated from sediment adjacent to sperm whale carcasses off Kagoshima, Japan.</title>
        <authorList>
            <person name="Miyazaki M."/>
            <person name="Nogi Y."/>
            <person name="Fujiwara Y."/>
            <person name="Kawato M."/>
            <person name="Kubokawa K."/>
            <person name="Horikoshi K."/>
        </authorList>
    </citation>
    <scope>NUCLEOTIDE SEQUENCE [LARGE SCALE GENOMIC DNA]</scope>
    <source>
        <strain evidence="3 4">JAMM 1380</strain>
    </source>
</reference>
<keyword evidence="1" id="KW-0472">Membrane</keyword>
<dbReference type="Pfam" id="PF22150">
    <property type="entry name" value="Tt1218-like"/>
    <property type="match status" value="1"/>
</dbReference>
<dbReference type="NCBIfam" id="TIGR02523">
    <property type="entry name" value="type_IV_pilV"/>
    <property type="match status" value="1"/>
</dbReference>
<dbReference type="KEGG" id="njp:NEJAP_3365"/>
<sequence length="143" mass="15124">MKYECTQSSKQSGSTLIEVLITVLVLSIGLLGMATLQFDAVKLNHDAFLRSQAVNLAYDMSDRIRSNRSAARDGDYDTQPAPSGVDATAAADITAWQANLAAALPTGTGTIARNSEEFTVQVCWDESRGGGAPATCFSFVTGL</sequence>
<dbReference type="AlphaFoldDB" id="A0A7R6PXD4"/>
<name>A0A7R6PXD4_9GAMM</name>
<feature type="transmembrane region" description="Helical" evidence="1">
    <location>
        <begin position="16"/>
        <end position="36"/>
    </location>
</feature>
<dbReference type="RefSeq" id="WP_201348413.1">
    <property type="nucleotide sequence ID" value="NZ_AP014546.1"/>
</dbReference>
<dbReference type="Proteomes" id="UP000595332">
    <property type="component" value="Chromosome"/>
</dbReference>
<proteinExistence type="predicted"/>
<dbReference type="Pfam" id="PF07963">
    <property type="entry name" value="N_methyl"/>
    <property type="match status" value="1"/>
</dbReference>
<organism evidence="3 4">
    <name type="scientific">Neptunomonas japonica JAMM 1380</name>
    <dbReference type="NCBI Taxonomy" id="1441457"/>
    <lineage>
        <taxon>Bacteria</taxon>
        <taxon>Pseudomonadati</taxon>
        <taxon>Pseudomonadota</taxon>
        <taxon>Gammaproteobacteria</taxon>
        <taxon>Oceanospirillales</taxon>
        <taxon>Oceanospirillaceae</taxon>
        <taxon>Neptunomonas</taxon>
    </lineage>
</organism>
<dbReference type="InterPro" id="IPR013362">
    <property type="entry name" value="Pilus_4_PilV"/>
</dbReference>
<evidence type="ECO:0000256" key="1">
    <source>
        <dbReference type="SAM" id="Phobius"/>
    </source>
</evidence>